<keyword evidence="1" id="KW-1133">Transmembrane helix</keyword>
<keyword evidence="1" id="KW-0812">Transmembrane</keyword>
<gene>
    <name evidence="2" type="ORF">J2S19_004352</name>
</gene>
<proteinExistence type="predicted"/>
<dbReference type="Proteomes" id="UP001234495">
    <property type="component" value="Unassembled WGS sequence"/>
</dbReference>
<protein>
    <submittedName>
        <fullName evidence="2">Uncharacterized protein</fullName>
    </submittedName>
</protein>
<feature type="transmembrane region" description="Helical" evidence="1">
    <location>
        <begin position="31"/>
        <end position="51"/>
    </location>
</feature>
<keyword evidence="1" id="KW-0472">Membrane</keyword>
<keyword evidence="3" id="KW-1185">Reference proteome</keyword>
<organism evidence="2 3">
    <name type="scientific">Metabacillus malikii</name>
    <dbReference type="NCBI Taxonomy" id="1504265"/>
    <lineage>
        <taxon>Bacteria</taxon>
        <taxon>Bacillati</taxon>
        <taxon>Bacillota</taxon>
        <taxon>Bacilli</taxon>
        <taxon>Bacillales</taxon>
        <taxon>Bacillaceae</taxon>
        <taxon>Metabacillus</taxon>
    </lineage>
</organism>
<evidence type="ECO:0000313" key="2">
    <source>
        <dbReference type="EMBL" id="MDQ0233027.1"/>
    </source>
</evidence>
<comment type="caution">
    <text evidence="2">The sequence shown here is derived from an EMBL/GenBank/DDBJ whole genome shotgun (WGS) entry which is preliminary data.</text>
</comment>
<dbReference type="EMBL" id="JAUSUD010000029">
    <property type="protein sequence ID" value="MDQ0233027.1"/>
    <property type="molecule type" value="Genomic_DNA"/>
</dbReference>
<feature type="transmembrane region" description="Helical" evidence="1">
    <location>
        <begin position="7"/>
        <end position="25"/>
    </location>
</feature>
<dbReference type="RefSeq" id="WP_307345772.1">
    <property type="nucleotide sequence ID" value="NZ_JAUSUD010000029.1"/>
</dbReference>
<name>A0ABT9ZL93_9BACI</name>
<evidence type="ECO:0000256" key="1">
    <source>
        <dbReference type="SAM" id="Phobius"/>
    </source>
</evidence>
<evidence type="ECO:0000313" key="3">
    <source>
        <dbReference type="Proteomes" id="UP001234495"/>
    </source>
</evidence>
<accession>A0ABT9ZL93</accession>
<sequence>MKQKTGILFYTILPGFVGLITFFFSNLTLNWKILITISFAGLYFLIQAIILQIKLNKTQTTNVSLNTENNKLRGENEFLNHKLNNYDDFVHKRRLFIDYDLKELSDLVIEYEVHVKDTYRGLKNQVIRNEAGSVKKKTLEIINKEKRAFDEQIFHVQSNKDNR</sequence>
<reference evidence="2 3" key="1">
    <citation type="submission" date="2023-07" db="EMBL/GenBank/DDBJ databases">
        <title>Genomic Encyclopedia of Type Strains, Phase IV (KMG-IV): sequencing the most valuable type-strain genomes for metagenomic binning, comparative biology and taxonomic classification.</title>
        <authorList>
            <person name="Goeker M."/>
        </authorList>
    </citation>
    <scope>NUCLEOTIDE SEQUENCE [LARGE SCALE GENOMIC DNA]</scope>
    <source>
        <strain evidence="2 3">DSM 29005</strain>
    </source>
</reference>